<feature type="region of interest" description="Disordered" evidence="1">
    <location>
        <begin position="59"/>
        <end position="83"/>
    </location>
</feature>
<dbReference type="EMBL" id="GBRH01246676">
    <property type="protein sequence ID" value="JAD51219.1"/>
    <property type="molecule type" value="Transcribed_RNA"/>
</dbReference>
<feature type="compositionally biased region" description="Basic and acidic residues" evidence="1">
    <location>
        <begin position="64"/>
        <end position="73"/>
    </location>
</feature>
<proteinExistence type="predicted"/>
<keyword evidence="2" id="KW-0812">Transmembrane</keyword>
<evidence type="ECO:0000256" key="2">
    <source>
        <dbReference type="SAM" id="Phobius"/>
    </source>
</evidence>
<keyword evidence="2" id="KW-0472">Membrane</keyword>
<sequence length="83" mass="9390">MFLGSNRSVPIWLLFCLGLSLHCSTRLMALFLNLTQILLMIYAFPSVGWLLYTWLNSSTQSKSSTEEPRETKRMSSSSQKSPG</sequence>
<protein>
    <submittedName>
        <fullName evidence="3">Uncharacterized protein</fullName>
    </submittedName>
</protein>
<evidence type="ECO:0000313" key="3">
    <source>
        <dbReference type="EMBL" id="JAD51219.1"/>
    </source>
</evidence>
<accession>A0A0A9AHR5</accession>
<keyword evidence="2" id="KW-1133">Transmembrane helix</keyword>
<feature type="compositionally biased region" description="Polar residues" evidence="1">
    <location>
        <begin position="74"/>
        <end position="83"/>
    </location>
</feature>
<dbReference type="AlphaFoldDB" id="A0A0A9AHR5"/>
<reference evidence="3" key="1">
    <citation type="submission" date="2014-09" db="EMBL/GenBank/DDBJ databases">
        <authorList>
            <person name="Magalhaes I.L.F."/>
            <person name="Oliveira U."/>
            <person name="Santos F.R."/>
            <person name="Vidigal T.H.D.A."/>
            <person name="Brescovit A.D."/>
            <person name="Santos A.J."/>
        </authorList>
    </citation>
    <scope>NUCLEOTIDE SEQUENCE</scope>
    <source>
        <tissue evidence="3">Shoot tissue taken approximately 20 cm above the soil surface</tissue>
    </source>
</reference>
<reference evidence="3" key="2">
    <citation type="journal article" date="2015" name="Data Brief">
        <title>Shoot transcriptome of the giant reed, Arundo donax.</title>
        <authorList>
            <person name="Barrero R.A."/>
            <person name="Guerrero F.D."/>
            <person name="Moolhuijzen P."/>
            <person name="Goolsby J.A."/>
            <person name="Tidwell J."/>
            <person name="Bellgard S.E."/>
            <person name="Bellgard M.I."/>
        </authorList>
    </citation>
    <scope>NUCLEOTIDE SEQUENCE</scope>
    <source>
        <tissue evidence="3">Shoot tissue taken approximately 20 cm above the soil surface</tissue>
    </source>
</reference>
<feature type="transmembrane region" description="Helical" evidence="2">
    <location>
        <begin position="37"/>
        <end position="55"/>
    </location>
</feature>
<name>A0A0A9AHR5_ARUDO</name>
<evidence type="ECO:0000256" key="1">
    <source>
        <dbReference type="SAM" id="MobiDB-lite"/>
    </source>
</evidence>
<organism evidence="3">
    <name type="scientific">Arundo donax</name>
    <name type="common">Giant reed</name>
    <name type="synonym">Donax arundinaceus</name>
    <dbReference type="NCBI Taxonomy" id="35708"/>
    <lineage>
        <taxon>Eukaryota</taxon>
        <taxon>Viridiplantae</taxon>
        <taxon>Streptophyta</taxon>
        <taxon>Embryophyta</taxon>
        <taxon>Tracheophyta</taxon>
        <taxon>Spermatophyta</taxon>
        <taxon>Magnoliopsida</taxon>
        <taxon>Liliopsida</taxon>
        <taxon>Poales</taxon>
        <taxon>Poaceae</taxon>
        <taxon>PACMAD clade</taxon>
        <taxon>Arundinoideae</taxon>
        <taxon>Arundineae</taxon>
        <taxon>Arundo</taxon>
    </lineage>
</organism>